<dbReference type="Pfam" id="PF00650">
    <property type="entry name" value="CRAL_TRIO"/>
    <property type="match status" value="1"/>
</dbReference>
<dbReference type="EMBL" id="AMPZ03000006">
    <property type="protein sequence ID" value="KAH9581646.1"/>
    <property type="molecule type" value="Genomic_DNA"/>
</dbReference>
<dbReference type="SMART" id="SM01100">
    <property type="entry name" value="CRAL_TRIO_N"/>
    <property type="match status" value="1"/>
</dbReference>
<dbReference type="KEGG" id="shx:MS3_00008715"/>
<reference evidence="1" key="2">
    <citation type="journal article" date="2019" name="Gigascience">
        <title>High-quality Schistosoma haematobium genome achieved by single-molecule and long-range sequencing.</title>
        <authorList>
            <person name="Stroehlein A.J."/>
            <person name="Korhonen P.K."/>
            <person name="Chong T.M."/>
            <person name="Lim Y.L."/>
            <person name="Chan K.G."/>
            <person name="Webster B."/>
            <person name="Rollinson D."/>
            <person name="Brindley P.J."/>
            <person name="Gasser R.B."/>
            <person name="Young N.D."/>
        </authorList>
    </citation>
    <scope>NUCLEOTIDE SEQUENCE</scope>
</reference>
<dbReference type="Gene3D" id="3.40.525.10">
    <property type="entry name" value="CRAL-TRIO lipid binding domain"/>
    <property type="match status" value="1"/>
</dbReference>
<sequence length="379" mass="43621">MNHVVTLSFSPIYSIFIVQTQSLSSMASTINVKELVEQMKHLLQDLKSCPVTDKLITNEENIIRFLKARSWDLQSAEKMMRKDVQWRQEFRPDLTDCKNCHNQPGTHSLRQIGFDEAGRPIIYASFCQAISNRNMSNDAVTHLIYTIENAIKSMKSGVTQWVFVIDCTGMTTTSCHPRLGYECAKIMAVHYPERLGLAICVHPGPAFKVAWQAIKPFLPQTTVSKVCFIRSKSKIFSTFEQYFSPETCNWLITEVKFNRSRQTTTKYRPFWLPPKDSDDKHDPRGDPIYVRDWLVLNHPTQHLPHPNIVDYMLGCLNSLNYENALCSNHLVDSNYDLTEKGFGDFEEHENDADEEELTKMLAAELPKEFMIPENAEKLT</sequence>
<dbReference type="SUPFAM" id="SSF46938">
    <property type="entry name" value="CRAL/TRIO N-terminal domain"/>
    <property type="match status" value="1"/>
</dbReference>
<dbReference type="PROSITE" id="PS50191">
    <property type="entry name" value="CRAL_TRIO"/>
    <property type="match status" value="1"/>
</dbReference>
<dbReference type="GO" id="GO:0008526">
    <property type="term" value="F:phosphatidylinositol transfer activity"/>
    <property type="evidence" value="ECO:0007669"/>
    <property type="project" value="TreeGrafter"/>
</dbReference>
<dbReference type="InterPro" id="IPR036273">
    <property type="entry name" value="CRAL/TRIO_N_dom_sf"/>
</dbReference>
<dbReference type="PANTHER" id="PTHR45824:SF29">
    <property type="entry name" value="GH16843P"/>
    <property type="match status" value="1"/>
</dbReference>
<gene>
    <name evidence="1" type="ORF">MS3_00008715</name>
</gene>
<dbReference type="Pfam" id="PF03765">
    <property type="entry name" value="CRAL_TRIO_N"/>
    <property type="match status" value="1"/>
</dbReference>
<dbReference type="CDD" id="cd00170">
    <property type="entry name" value="SEC14"/>
    <property type="match status" value="1"/>
</dbReference>
<proteinExistence type="predicted"/>
<reference evidence="1" key="3">
    <citation type="submission" date="2021-06" db="EMBL/GenBank/DDBJ databases">
        <title>Chromosome-level genome assembly for S. haematobium.</title>
        <authorList>
            <person name="Stroehlein A.J."/>
        </authorList>
    </citation>
    <scope>NUCLEOTIDE SEQUENCE</scope>
</reference>
<comment type="caution">
    <text evidence="1">The sequence shown here is derived from an EMBL/GenBank/DDBJ whole genome shotgun (WGS) entry which is preliminary data.</text>
</comment>
<evidence type="ECO:0000313" key="1">
    <source>
        <dbReference type="EMBL" id="KAH9581646.1"/>
    </source>
</evidence>
<dbReference type="RefSeq" id="XP_012796678.2">
    <property type="nucleotide sequence ID" value="XM_012941224.3"/>
</dbReference>
<dbReference type="Proteomes" id="UP000471633">
    <property type="component" value="Unassembled WGS sequence"/>
</dbReference>
<dbReference type="SUPFAM" id="SSF52087">
    <property type="entry name" value="CRAL/TRIO domain"/>
    <property type="match status" value="1"/>
</dbReference>
<keyword evidence="2" id="KW-1185">Reference proteome</keyword>
<dbReference type="InterPro" id="IPR052578">
    <property type="entry name" value="PI_Transfer_CRAL-TRIO"/>
</dbReference>
<evidence type="ECO:0000313" key="2">
    <source>
        <dbReference type="Proteomes" id="UP000471633"/>
    </source>
</evidence>
<dbReference type="GeneID" id="24592702"/>
<accession>A0A6A5DDD7</accession>
<dbReference type="SMART" id="SM00516">
    <property type="entry name" value="SEC14"/>
    <property type="match status" value="1"/>
</dbReference>
<name>A0A6A5DDD7_SCHHA</name>
<dbReference type="CTD" id="24592702"/>
<organism evidence="1 2">
    <name type="scientific">Schistosoma haematobium</name>
    <name type="common">Blood fluke</name>
    <dbReference type="NCBI Taxonomy" id="6185"/>
    <lineage>
        <taxon>Eukaryota</taxon>
        <taxon>Metazoa</taxon>
        <taxon>Spiralia</taxon>
        <taxon>Lophotrochozoa</taxon>
        <taxon>Platyhelminthes</taxon>
        <taxon>Trematoda</taxon>
        <taxon>Digenea</taxon>
        <taxon>Strigeidida</taxon>
        <taxon>Schistosomatoidea</taxon>
        <taxon>Schistosomatidae</taxon>
        <taxon>Schistosoma</taxon>
    </lineage>
</organism>
<reference evidence="1" key="4">
    <citation type="journal article" date="2022" name="PLoS Pathog.">
        <title>Chromosome-level genome of Schistosoma haematobium underpins genome-wide explorations of molecular variation.</title>
        <authorList>
            <person name="Stroehlein A.J."/>
            <person name="Korhonen P.K."/>
            <person name="Lee V.V."/>
            <person name="Ralph S.A."/>
            <person name="Mentink-Kane M."/>
            <person name="You H."/>
            <person name="McManus D.P."/>
            <person name="Tchuente L.T."/>
            <person name="Stothard J.R."/>
            <person name="Kaur P."/>
            <person name="Dudchenko O."/>
            <person name="Aiden E.L."/>
            <person name="Yang B."/>
            <person name="Yang H."/>
            <person name="Emery A.M."/>
            <person name="Webster B.L."/>
            <person name="Brindley P.J."/>
            <person name="Rollinson D."/>
            <person name="Chang B.C.H."/>
            <person name="Gasser R.B."/>
            <person name="Young N.D."/>
        </authorList>
    </citation>
    <scope>NUCLEOTIDE SEQUENCE</scope>
</reference>
<dbReference type="PANTHER" id="PTHR45824">
    <property type="entry name" value="GH16843P"/>
    <property type="match status" value="1"/>
</dbReference>
<dbReference type="InterPro" id="IPR011074">
    <property type="entry name" value="CRAL/TRIO_N_dom"/>
</dbReference>
<dbReference type="InterPro" id="IPR001251">
    <property type="entry name" value="CRAL-TRIO_dom"/>
</dbReference>
<dbReference type="AlphaFoldDB" id="A0A6A5DDD7"/>
<dbReference type="InterPro" id="IPR036865">
    <property type="entry name" value="CRAL-TRIO_dom_sf"/>
</dbReference>
<protein>
    <submittedName>
        <fullName evidence="1">Uncharacterized protein</fullName>
    </submittedName>
</protein>
<reference evidence="1" key="1">
    <citation type="journal article" date="2012" name="Nat. Genet.">
        <title>Whole-genome sequence of Schistosoma haematobium.</title>
        <authorList>
            <person name="Young N.D."/>
            <person name="Jex A.R."/>
            <person name="Li B."/>
            <person name="Liu S."/>
            <person name="Yang L."/>
            <person name="Xiong Z."/>
            <person name="Li Y."/>
            <person name="Cantacessi C."/>
            <person name="Hall R.S."/>
            <person name="Xu X."/>
            <person name="Chen F."/>
            <person name="Wu X."/>
            <person name="Zerlotini A."/>
            <person name="Oliveira G."/>
            <person name="Hofmann A."/>
            <person name="Zhang G."/>
            <person name="Fang X."/>
            <person name="Kang Y."/>
            <person name="Campbell B.E."/>
            <person name="Loukas A."/>
            <person name="Ranganathan S."/>
            <person name="Rollinson D."/>
            <person name="Rinaldi G."/>
            <person name="Brindley P.J."/>
            <person name="Yang H."/>
            <person name="Wang J."/>
            <person name="Wang J."/>
            <person name="Gasser R.B."/>
        </authorList>
    </citation>
    <scope>NUCLEOTIDE SEQUENCE</scope>
</reference>